<keyword evidence="8 15" id="KW-0067">ATP-binding</keyword>
<name>A0A3N1Y217_9GAMM</name>
<proteinExistence type="inferred from homology"/>
<dbReference type="GO" id="GO:0003677">
    <property type="term" value="F:DNA binding"/>
    <property type="evidence" value="ECO:0007669"/>
    <property type="project" value="UniProtKB-UniRule"/>
</dbReference>
<dbReference type="EC" id="3.1.11.5" evidence="15"/>
<dbReference type="InterPro" id="IPR027417">
    <property type="entry name" value="P-loop_NTPase"/>
</dbReference>
<evidence type="ECO:0000313" key="21">
    <source>
        <dbReference type="Proteomes" id="UP000276634"/>
    </source>
</evidence>
<feature type="region of interest" description="Nuclease activity, interacts with RecD and RecA" evidence="15">
    <location>
        <begin position="888"/>
        <end position="1166"/>
    </location>
</feature>
<evidence type="ECO:0000259" key="18">
    <source>
        <dbReference type="PROSITE" id="PS51198"/>
    </source>
</evidence>
<dbReference type="PANTHER" id="PTHR11070">
    <property type="entry name" value="UVRD / RECB / PCRA DNA HELICASE FAMILY MEMBER"/>
    <property type="match status" value="1"/>
</dbReference>
<dbReference type="GO" id="GO:0016887">
    <property type="term" value="F:ATP hydrolysis activity"/>
    <property type="evidence" value="ECO:0007669"/>
    <property type="project" value="RHEA"/>
</dbReference>
<dbReference type="Gene3D" id="1.10.3170.10">
    <property type="entry name" value="Recbcd, chain B, domain 2"/>
    <property type="match status" value="1"/>
</dbReference>
<evidence type="ECO:0000256" key="7">
    <source>
        <dbReference type="ARBA" id="ARBA00022839"/>
    </source>
</evidence>
<keyword evidence="3 15" id="KW-0547">Nucleotide-binding</keyword>
<dbReference type="EC" id="5.6.2.4" evidence="15"/>
<dbReference type="GO" id="GO:0009338">
    <property type="term" value="C:exodeoxyribonuclease V complex"/>
    <property type="evidence" value="ECO:0007669"/>
    <property type="project" value="TreeGrafter"/>
</dbReference>
<dbReference type="AlphaFoldDB" id="A0A3N1Y217"/>
<keyword evidence="7 15" id="KW-0269">Exonuclease</keyword>
<dbReference type="GO" id="GO:0000287">
    <property type="term" value="F:magnesium ion binding"/>
    <property type="evidence" value="ECO:0007669"/>
    <property type="project" value="UniProtKB-UniRule"/>
</dbReference>
<feature type="domain" description="UvrD-like helicase ATP-binding" evidence="18">
    <location>
        <begin position="8"/>
        <end position="460"/>
    </location>
</feature>
<gene>
    <name evidence="15" type="primary">recB</name>
    <name evidence="20" type="ORF">EDC57_1760</name>
</gene>
<evidence type="ECO:0000256" key="15">
    <source>
        <dbReference type="HAMAP-Rule" id="MF_01485"/>
    </source>
</evidence>
<feature type="binding site" evidence="15">
    <location>
        <position position="1054"/>
    </location>
    <ligand>
        <name>Mg(2+)</name>
        <dbReference type="ChEBI" id="CHEBI:18420"/>
    </ligand>
</feature>
<dbReference type="CDD" id="cd22352">
    <property type="entry name" value="RecB_C-like"/>
    <property type="match status" value="1"/>
</dbReference>
<keyword evidence="4 15" id="KW-0227">DNA damage</keyword>
<evidence type="ECO:0000256" key="16">
    <source>
        <dbReference type="PROSITE-ProRule" id="PRU00560"/>
    </source>
</evidence>
<dbReference type="Pfam" id="PF00580">
    <property type="entry name" value="UvrD-helicase"/>
    <property type="match status" value="1"/>
</dbReference>
<comment type="subunit">
    <text evidence="15">Heterotrimer of RecB, RecC and RecD. All subunits contribute to DNA-binding. Interacts with RecA.</text>
</comment>
<feature type="domain" description="UvrD-like helicase C-terminal" evidence="19">
    <location>
        <begin position="477"/>
        <end position="749"/>
    </location>
</feature>
<comment type="catalytic activity">
    <reaction evidence="14 15">
        <text>ATP + H2O = ADP + phosphate + H(+)</text>
        <dbReference type="Rhea" id="RHEA:13065"/>
        <dbReference type="ChEBI" id="CHEBI:15377"/>
        <dbReference type="ChEBI" id="CHEBI:15378"/>
        <dbReference type="ChEBI" id="CHEBI:30616"/>
        <dbReference type="ChEBI" id="CHEBI:43474"/>
        <dbReference type="ChEBI" id="CHEBI:456216"/>
        <dbReference type="EC" id="5.6.2.4"/>
    </reaction>
</comment>
<keyword evidence="10 15" id="KW-0238">DNA-binding</keyword>
<dbReference type="Pfam" id="PF13361">
    <property type="entry name" value="UvrD_C"/>
    <property type="match status" value="2"/>
</dbReference>
<dbReference type="GO" id="GO:0043138">
    <property type="term" value="F:3'-5' DNA helicase activity"/>
    <property type="evidence" value="ECO:0007669"/>
    <property type="project" value="UniProtKB-UniRule"/>
</dbReference>
<evidence type="ECO:0000256" key="12">
    <source>
        <dbReference type="ARBA" id="ARBA00023235"/>
    </source>
</evidence>
<dbReference type="InterPro" id="IPR011604">
    <property type="entry name" value="PDDEXK-like_dom_sf"/>
</dbReference>
<keyword evidence="6 15" id="KW-0347">Helicase</keyword>
<reference evidence="20 21" key="1">
    <citation type="submission" date="2018-11" db="EMBL/GenBank/DDBJ databases">
        <title>Genomic Encyclopedia of Type Strains, Phase IV (KMG-IV): sequencing the most valuable type-strain genomes for metagenomic binning, comparative biology and taxonomic classification.</title>
        <authorList>
            <person name="Goeker M."/>
        </authorList>
    </citation>
    <scope>NUCLEOTIDE SEQUENCE [LARGE SCALE GENOMIC DNA]</scope>
    <source>
        <strain evidence="20 21">DSM 100275</strain>
    </source>
</reference>
<evidence type="ECO:0000256" key="13">
    <source>
        <dbReference type="ARBA" id="ARBA00034617"/>
    </source>
</evidence>
<dbReference type="InterPro" id="IPR000212">
    <property type="entry name" value="DNA_helicase_UvrD/REP"/>
</dbReference>
<comment type="domain">
    <text evidence="15">The C-terminal domain has nuclease activity and interacts with RecD. It interacts with RecA, facilitating its loading onto ssDNA.</text>
</comment>
<keyword evidence="12 15" id="KW-0413">Isomerase</keyword>
<keyword evidence="5 15" id="KW-0378">Hydrolase</keyword>
<evidence type="ECO:0000256" key="9">
    <source>
        <dbReference type="ARBA" id="ARBA00022842"/>
    </source>
</evidence>
<dbReference type="PANTHER" id="PTHR11070:SF23">
    <property type="entry name" value="RECBCD ENZYME SUBUNIT RECB"/>
    <property type="match status" value="1"/>
</dbReference>
<dbReference type="InterPro" id="IPR014016">
    <property type="entry name" value="UvrD-like_ATP-bd"/>
</dbReference>
<feature type="region of interest" description="Disordered" evidence="17">
    <location>
        <begin position="857"/>
        <end position="888"/>
    </location>
</feature>
<feature type="binding site" evidence="15">
    <location>
        <position position="1067"/>
    </location>
    <ligand>
        <name>Mg(2+)</name>
        <dbReference type="ChEBI" id="CHEBI:18420"/>
    </ligand>
</feature>
<organism evidence="20 21">
    <name type="scientific">Inmirania thermothiophila</name>
    <dbReference type="NCBI Taxonomy" id="1750597"/>
    <lineage>
        <taxon>Bacteria</taxon>
        <taxon>Pseudomonadati</taxon>
        <taxon>Pseudomonadota</taxon>
        <taxon>Gammaproteobacteria</taxon>
        <taxon>Chromatiales</taxon>
        <taxon>Ectothiorhodospiraceae</taxon>
        <taxon>Inmirania</taxon>
    </lineage>
</organism>
<comment type="catalytic activity">
    <reaction evidence="15">
        <text>Exonucleolytic cleavage (in the presence of ATP) in either 5'- to 3'- or 3'- to 5'-direction to yield 5'-phosphooligonucleotides.</text>
        <dbReference type="EC" id="3.1.11.5"/>
    </reaction>
</comment>
<dbReference type="Gene3D" id="1.10.486.10">
    <property type="entry name" value="PCRA, domain 4"/>
    <property type="match status" value="1"/>
</dbReference>
<dbReference type="Gene3D" id="3.40.50.300">
    <property type="entry name" value="P-loop containing nucleotide triphosphate hydrolases"/>
    <property type="match status" value="2"/>
</dbReference>
<evidence type="ECO:0000259" key="19">
    <source>
        <dbReference type="PROSITE" id="PS51217"/>
    </source>
</evidence>
<comment type="cofactor">
    <cofactor evidence="15">
        <name>Mg(2+)</name>
        <dbReference type="ChEBI" id="CHEBI:18420"/>
    </cofactor>
    <text evidence="15">Binds 1 Mg(2+) ion per subunit.</text>
</comment>
<keyword evidence="1 15" id="KW-0540">Nuclease</keyword>
<dbReference type="SUPFAM" id="SSF52540">
    <property type="entry name" value="P-loop containing nucleoside triphosphate hydrolases"/>
    <property type="match status" value="1"/>
</dbReference>
<dbReference type="RefSeq" id="WP_123401480.1">
    <property type="nucleotide sequence ID" value="NZ_RJVI01000002.1"/>
</dbReference>
<dbReference type="PROSITE" id="PS51198">
    <property type="entry name" value="UVRD_HELICASE_ATP_BIND"/>
    <property type="match status" value="1"/>
</dbReference>
<keyword evidence="21" id="KW-1185">Reference proteome</keyword>
<dbReference type="Proteomes" id="UP000276634">
    <property type="component" value="Unassembled WGS sequence"/>
</dbReference>
<evidence type="ECO:0000313" key="20">
    <source>
        <dbReference type="EMBL" id="ROR32558.1"/>
    </source>
</evidence>
<dbReference type="InterPro" id="IPR038726">
    <property type="entry name" value="PDDEXK_AddAB-type"/>
</dbReference>
<dbReference type="PROSITE" id="PS51217">
    <property type="entry name" value="UVRD_HELICASE_CTER"/>
    <property type="match status" value="1"/>
</dbReference>
<dbReference type="GO" id="GO:0005524">
    <property type="term" value="F:ATP binding"/>
    <property type="evidence" value="ECO:0007669"/>
    <property type="project" value="UniProtKB-UniRule"/>
</dbReference>
<keyword evidence="9 15" id="KW-0460">Magnesium</keyword>
<dbReference type="Gene3D" id="3.90.320.10">
    <property type="match status" value="1"/>
</dbReference>
<evidence type="ECO:0000256" key="6">
    <source>
        <dbReference type="ARBA" id="ARBA00022806"/>
    </source>
</evidence>
<keyword evidence="2 15" id="KW-0479">Metal-binding</keyword>
<dbReference type="InterPro" id="IPR014017">
    <property type="entry name" value="DNA_helicase_UvrD-like_C"/>
</dbReference>
<sequence length="1166" mass="126704">MSRSAQPTQRPAPFDPLEVPVAGWNLVEASAGTGKTWSLVTLYVRLVAECGLRPEQILAITFTRAATAEMRERIRARLVGLWQACRGGAPEDEAMARLLARLRRDPGLEAAAGRLERAVRDFDLAAVHTIHAFCQQVLAEHAFTGGAALDAELDEDTAEDVRAVLEDFWRRRIAPLPPDLLEAFAEVCPDPAALQRTLRDLLPKPYLRVPEGWHGGDGPDLGPLLAHRDEAWAAVREAAADLDSAGAVLEAFLAGDCRLNSRDRIRRGFEALRAALGGDRPPPLDDDLAAIRAAHLARCTRKGGTPPDHPLFRRMEAYAEAAEELRQALARRVPGLLVEALRTVWRELPARLEADGRRAFDDLLRGLQRALEDRTRGEALARAVAERFPVALVDEFQDTDPIQYAILRRIYGGGRGRAVFLVGDPKQAIYAFRGADVHTYLAAAGAVDRRYALTVNRRATPRLVAAFNAFFGRITDPFGAVPIAYPPAEATADPPLRLLVDGEEPAPLRLRVVEGAPRDRAATAVTVAAIRELLALGAAGRAVLVGRDGARRPLAARDIAVLTRSNAQAETMRRALARAGIAAACATQASVFESAEARMLLRVLAAVLAPADDGALRAALLTPLFGLDACQLDALPAREYDDLVQEAAELGRLWRERGFMPMFRALLARRGGAARLLAGPDGERAMTNLRHLAELLEAEADARGARPERLLDWLAERVHGLVPASPVHQLRLESEGELVQILTIHRSKGLEFPVVFCPFLNGGLGPVREPLAAAHDEDGRAVLVPDPDGAWEERIRDERCAELLRLQYVALTRAACLCEIAWWVPPPRSQQRWSPLRHIAEGAAGPADLAGPDIVVLRGPPPEAPPAPPAETAAEPLAARTPPAVDPGPRLTSFTAIAAGVEAVADHDPEPAAPAAEDGGEGIHAFPRGAVPGSCLHAVFEAHDFAAADRAALERLCTERLRAFGLETSWTPVLADAVERTLATALDDAGLRLAGLPRARRSDEMVFHLPARVEPARLAAVLRAHGAAPHRRLAERLAGLPWAPLQGYLTGAIDLVFEADGRYWIVDYKSNRLGPTAEDYTPERIARAMDERLYTLQYLLYTVALHRHLARRLRGYDYARHFGGVFYLFVRGMDPATGPRRGVFADRPPRPLVEALDACFRGDGAA</sequence>
<evidence type="ECO:0000256" key="8">
    <source>
        <dbReference type="ARBA" id="ARBA00022840"/>
    </source>
</evidence>
<feature type="binding site" evidence="15">
    <location>
        <position position="937"/>
    </location>
    <ligand>
        <name>Mg(2+)</name>
        <dbReference type="ChEBI" id="CHEBI:18420"/>
    </ligand>
</feature>
<dbReference type="GO" id="GO:0000724">
    <property type="term" value="P:double-strand break repair via homologous recombination"/>
    <property type="evidence" value="ECO:0007669"/>
    <property type="project" value="UniProtKB-UniRule"/>
</dbReference>
<evidence type="ECO:0000256" key="5">
    <source>
        <dbReference type="ARBA" id="ARBA00022801"/>
    </source>
</evidence>
<dbReference type="GO" id="GO:0005829">
    <property type="term" value="C:cytosol"/>
    <property type="evidence" value="ECO:0007669"/>
    <property type="project" value="TreeGrafter"/>
</dbReference>
<dbReference type="OrthoDB" id="9810135at2"/>
<comment type="catalytic activity">
    <reaction evidence="13 15">
        <text>Couples ATP hydrolysis with the unwinding of duplex DNA by translocating in the 3'-5' direction.</text>
        <dbReference type="EC" id="5.6.2.4"/>
    </reaction>
</comment>
<protein>
    <recommendedName>
        <fullName evidence="15">RecBCD enzyme subunit RecB</fullName>
        <ecNumber evidence="15">3.1.11.5</ecNumber>
        <ecNumber evidence="15">5.6.2.4</ecNumber>
    </recommendedName>
    <alternativeName>
        <fullName evidence="15">DNA 3'-5' helicase subunit RecB</fullName>
    </alternativeName>
    <alternativeName>
        <fullName evidence="15">Exonuclease V subunit RecB</fullName>
        <shortName evidence="15">ExoV subunit RecB</shortName>
    </alternativeName>
    <alternativeName>
        <fullName evidence="15">Helicase/nuclease RecBCD subunit RecB</fullName>
    </alternativeName>
</protein>
<keyword evidence="11 15" id="KW-0234">DNA repair</keyword>
<dbReference type="InterPro" id="IPR011335">
    <property type="entry name" value="Restrct_endonuc-II-like"/>
</dbReference>
<dbReference type="InterPro" id="IPR004586">
    <property type="entry name" value="RecB"/>
</dbReference>
<comment type="similarity">
    <text evidence="15">Belongs to the helicase family. UvrD subfamily.</text>
</comment>
<comment type="miscellaneous">
    <text evidence="15">In the RecBCD complex, RecB has a slow 3'-5' helicase, an exonuclease activity and loads RecA onto ssDNA, RecD has a fast 5'-3' helicase activity, while RecC stimulates the ATPase and processivity of the RecB helicase and contributes to recognition of the Chi site.</text>
</comment>
<accession>A0A3N1Y217</accession>
<feature type="binding site" evidence="16">
    <location>
        <begin position="29"/>
        <end position="36"/>
    </location>
    <ligand>
        <name>ATP</name>
        <dbReference type="ChEBI" id="CHEBI:30616"/>
    </ligand>
</feature>
<comment type="function">
    <text evidence="15">A helicase/nuclease that prepares dsDNA breaks (DSB) for recombinational DNA repair. Binds to DSBs and unwinds DNA via a highly rapid and processive ATP-dependent bidirectional helicase activity. Unwinds dsDNA until it encounters a Chi (crossover hotspot instigator) sequence from the 3' direction. Cuts ssDNA a few nucleotides 3' to the Chi site. The properties and activities of the enzyme are changed at Chi. The Chi-altered holoenzyme produces a long 3'-ssDNA overhang and facilitates RecA-binding to the ssDNA for homologous DNA recombination and repair. Holoenzyme degrades any linearized DNA that is unable to undergo homologous recombination. In the holoenzyme this subunit contributes ATPase, 3'-5' helicase, exonuclease activity and loads RecA onto ssDNA.</text>
</comment>
<dbReference type="EMBL" id="RJVI01000002">
    <property type="protein sequence ID" value="ROR32558.1"/>
    <property type="molecule type" value="Genomic_DNA"/>
</dbReference>
<dbReference type="GO" id="GO:0008854">
    <property type="term" value="F:exodeoxyribonuclease V activity"/>
    <property type="evidence" value="ECO:0007669"/>
    <property type="project" value="UniProtKB-EC"/>
</dbReference>
<feature type="compositionally biased region" description="Low complexity" evidence="17">
    <location>
        <begin position="870"/>
        <end position="883"/>
    </location>
</feature>
<evidence type="ECO:0000256" key="10">
    <source>
        <dbReference type="ARBA" id="ARBA00023125"/>
    </source>
</evidence>
<evidence type="ECO:0000256" key="1">
    <source>
        <dbReference type="ARBA" id="ARBA00022722"/>
    </source>
</evidence>
<evidence type="ECO:0000256" key="2">
    <source>
        <dbReference type="ARBA" id="ARBA00022723"/>
    </source>
</evidence>
<evidence type="ECO:0000256" key="14">
    <source>
        <dbReference type="ARBA" id="ARBA00048988"/>
    </source>
</evidence>
<feature type="compositionally biased region" description="Pro residues" evidence="17">
    <location>
        <begin position="859"/>
        <end position="869"/>
    </location>
</feature>
<evidence type="ECO:0000256" key="3">
    <source>
        <dbReference type="ARBA" id="ARBA00022741"/>
    </source>
</evidence>
<feature type="region of interest" description="DNA-binding and helicase activity, interacts with RecC" evidence="15">
    <location>
        <begin position="1"/>
        <end position="860"/>
    </location>
</feature>
<dbReference type="HAMAP" id="MF_01485">
    <property type="entry name" value="RecB"/>
    <property type="match status" value="1"/>
</dbReference>
<evidence type="ECO:0000256" key="11">
    <source>
        <dbReference type="ARBA" id="ARBA00023204"/>
    </source>
</evidence>
<evidence type="ECO:0000256" key="4">
    <source>
        <dbReference type="ARBA" id="ARBA00022763"/>
    </source>
</evidence>
<evidence type="ECO:0000256" key="17">
    <source>
        <dbReference type="SAM" id="MobiDB-lite"/>
    </source>
</evidence>
<comment type="caution">
    <text evidence="20">The sequence shown here is derived from an EMBL/GenBank/DDBJ whole genome shotgun (WGS) entry which is preliminary data.</text>
</comment>
<dbReference type="SUPFAM" id="SSF52980">
    <property type="entry name" value="Restriction endonuclease-like"/>
    <property type="match status" value="1"/>
</dbReference>
<dbReference type="Pfam" id="PF12705">
    <property type="entry name" value="PDDEXK_1"/>
    <property type="match status" value="1"/>
</dbReference>
<feature type="active site" description="For nuclease activity" evidence="15">
    <location>
        <position position="1067"/>
    </location>
</feature>
<comment type="domain">
    <text evidence="15">The N-terminal DNA-binding domain is a ssDNA-dependent ATPase and has ATP-dependent 3'-5' helicase function. This domain interacts with RecC.</text>
</comment>